<keyword evidence="3" id="KW-1185">Reference proteome</keyword>
<comment type="caution">
    <text evidence="2">The sequence shown here is derived from an EMBL/GenBank/DDBJ whole genome shotgun (WGS) entry which is preliminary data.</text>
</comment>
<gene>
    <name evidence="2" type="ORF">H9X54_003415</name>
</gene>
<keyword evidence="1" id="KW-0472">Membrane</keyword>
<name>A0ABS2CTQ3_9FLAO</name>
<protein>
    <recommendedName>
        <fullName evidence="4">DoxX protein</fullName>
    </recommendedName>
</protein>
<evidence type="ECO:0008006" key="4">
    <source>
        <dbReference type="Google" id="ProtNLM"/>
    </source>
</evidence>
<dbReference type="Proteomes" id="UP000759529">
    <property type="component" value="Unassembled WGS sequence"/>
</dbReference>
<proteinExistence type="predicted"/>
<reference evidence="2 3" key="1">
    <citation type="submission" date="2021-02" db="EMBL/GenBank/DDBJ databases">
        <authorList>
            <person name="Jung H.S."/>
            <person name="Chun B.H."/>
            <person name="Jeon C.O."/>
        </authorList>
    </citation>
    <scope>NUCLEOTIDE SEQUENCE [LARGE SCALE GENOMIC DNA]</scope>
    <source>
        <strain evidence="2 3">LMG 25203</strain>
    </source>
</reference>
<dbReference type="RefSeq" id="WP_187658499.1">
    <property type="nucleotide sequence ID" value="NZ_JACSOD020000420.1"/>
</dbReference>
<evidence type="ECO:0000313" key="2">
    <source>
        <dbReference type="EMBL" id="MBM6498349.1"/>
    </source>
</evidence>
<feature type="transmembrane region" description="Helical" evidence="1">
    <location>
        <begin position="95"/>
        <end position="114"/>
    </location>
</feature>
<keyword evidence="1" id="KW-0812">Transmembrane</keyword>
<feature type="transmembrane region" description="Helical" evidence="1">
    <location>
        <begin position="120"/>
        <end position="138"/>
    </location>
</feature>
<organism evidence="2 3">
    <name type="scientific">Flavobacterium macrobrachii</name>
    <dbReference type="NCBI Taxonomy" id="591204"/>
    <lineage>
        <taxon>Bacteria</taxon>
        <taxon>Pseudomonadati</taxon>
        <taxon>Bacteroidota</taxon>
        <taxon>Flavobacteriia</taxon>
        <taxon>Flavobacteriales</taxon>
        <taxon>Flavobacteriaceae</taxon>
        <taxon>Flavobacterium</taxon>
    </lineage>
</organism>
<evidence type="ECO:0000256" key="1">
    <source>
        <dbReference type="SAM" id="Phobius"/>
    </source>
</evidence>
<accession>A0ABS2CTQ3</accession>
<feature type="transmembrane region" description="Helical" evidence="1">
    <location>
        <begin position="24"/>
        <end position="42"/>
    </location>
</feature>
<feature type="transmembrane region" description="Helical" evidence="1">
    <location>
        <begin position="164"/>
        <end position="184"/>
    </location>
</feature>
<sequence length="188" mass="21819">MNIFLIQTFYEFYKKHKTEILENAFSYVVVLAMLAYGVGKLVQFNGAANTNLKVSEMTGMQLMWAFYGYSKPFVLTLGALEITGGILMFFKRTRIIGCLFVSTILINVILQDIFYGVNVGALRAAVLYQILIITILYMNKTKMIEIWKILIDREMKNQAWKNKLLVLFISGILFIIFRIVEYYITTKW</sequence>
<evidence type="ECO:0000313" key="3">
    <source>
        <dbReference type="Proteomes" id="UP000759529"/>
    </source>
</evidence>
<dbReference type="EMBL" id="JACSOD020000420">
    <property type="protein sequence ID" value="MBM6498349.1"/>
    <property type="molecule type" value="Genomic_DNA"/>
</dbReference>
<keyword evidence="1" id="KW-1133">Transmembrane helix</keyword>